<dbReference type="EMBL" id="BSPL01000053">
    <property type="protein sequence ID" value="GLS74627.1"/>
    <property type="molecule type" value="Genomic_DNA"/>
</dbReference>
<organism evidence="1 2">
    <name type="scientific">Methylobacterium tardum</name>
    <dbReference type="NCBI Taxonomy" id="374432"/>
    <lineage>
        <taxon>Bacteria</taxon>
        <taxon>Pseudomonadati</taxon>
        <taxon>Pseudomonadota</taxon>
        <taxon>Alphaproteobacteria</taxon>
        <taxon>Hyphomicrobiales</taxon>
        <taxon>Methylobacteriaceae</taxon>
        <taxon>Methylobacterium</taxon>
    </lineage>
</organism>
<sequence length="95" mass="10220">MSGPDLEQAAKIIAENVVSALMRDQRSPLRDTVMSRDAAMTAIMVELLRVMPTEDSERLAEACNRGIGELAITGMLGSRVGAVDPDDGSVTMRQE</sequence>
<evidence type="ECO:0000313" key="1">
    <source>
        <dbReference type="EMBL" id="GLS74627.1"/>
    </source>
</evidence>
<evidence type="ECO:0000313" key="2">
    <source>
        <dbReference type="Proteomes" id="UP001157440"/>
    </source>
</evidence>
<protein>
    <submittedName>
        <fullName evidence="1">Uncharacterized protein</fullName>
    </submittedName>
</protein>
<dbReference type="Proteomes" id="UP001157440">
    <property type="component" value="Unassembled WGS sequence"/>
</dbReference>
<dbReference type="RefSeq" id="WP_238199961.1">
    <property type="nucleotide sequence ID" value="NZ_BPQZ01000053.1"/>
</dbReference>
<reference evidence="2" key="1">
    <citation type="journal article" date="2019" name="Int. J. Syst. Evol. Microbiol.">
        <title>The Global Catalogue of Microorganisms (GCM) 10K type strain sequencing project: providing services to taxonomists for standard genome sequencing and annotation.</title>
        <authorList>
            <consortium name="The Broad Institute Genomics Platform"/>
            <consortium name="The Broad Institute Genome Sequencing Center for Infectious Disease"/>
            <person name="Wu L."/>
            <person name="Ma J."/>
        </authorList>
    </citation>
    <scope>NUCLEOTIDE SEQUENCE [LARGE SCALE GENOMIC DNA]</scope>
    <source>
        <strain evidence="2">NBRC 103632</strain>
    </source>
</reference>
<proteinExistence type="predicted"/>
<name>A0AA37TSB9_9HYPH</name>
<gene>
    <name evidence="1" type="ORF">GCM10007890_66450</name>
</gene>
<accession>A0AA37TSB9</accession>
<comment type="caution">
    <text evidence="1">The sequence shown here is derived from an EMBL/GenBank/DDBJ whole genome shotgun (WGS) entry which is preliminary data.</text>
</comment>
<dbReference type="AlphaFoldDB" id="A0AA37TSB9"/>
<keyword evidence="2" id="KW-1185">Reference proteome</keyword>